<sequence length="126" mass="14235">MLVFAKLLGCLRSVFIHIKNIFLLRQDDILLNGQRFGRDGDRVTSNTSSDRCSGLFDLKKWNRMKDSLMLCPSIGLEIGCLHLKSTGLKVAFMEDWARIVHAAHCPLAHDNHLGEASTLKAVQKEW</sequence>
<proteinExistence type="predicted"/>
<dbReference type="AlphaFoldDB" id="A0A9D4Z9H7"/>
<name>A0A9D4Z9H7_ADICA</name>
<organism evidence="1 2">
    <name type="scientific">Adiantum capillus-veneris</name>
    <name type="common">Maidenhair fern</name>
    <dbReference type="NCBI Taxonomy" id="13818"/>
    <lineage>
        <taxon>Eukaryota</taxon>
        <taxon>Viridiplantae</taxon>
        <taxon>Streptophyta</taxon>
        <taxon>Embryophyta</taxon>
        <taxon>Tracheophyta</taxon>
        <taxon>Polypodiopsida</taxon>
        <taxon>Polypodiidae</taxon>
        <taxon>Polypodiales</taxon>
        <taxon>Pteridineae</taxon>
        <taxon>Pteridaceae</taxon>
        <taxon>Vittarioideae</taxon>
        <taxon>Adiantum</taxon>
    </lineage>
</organism>
<dbReference type="EMBL" id="JABFUD020000020">
    <property type="protein sequence ID" value="KAI5064601.1"/>
    <property type="molecule type" value="Genomic_DNA"/>
</dbReference>
<evidence type="ECO:0000313" key="1">
    <source>
        <dbReference type="EMBL" id="KAI5064601.1"/>
    </source>
</evidence>
<dbReference type="Proteomes" id="UP000886520">
    <property type="component" value="Chromosome 20"/>
</dbReference>
<accession>A0A9D4Z9H7</accession>
<keyword evidence="2" id="KW-1185">Reference proteome</keyword>
<reference evidence="1" key="1">
    <citation type="submission" date="2021-01" db="EMBL/GenBank/DDBJ databases">
        <title>Adiantum capillus-veneris genome.</title>
        <authorList>
            <person name="Fang Y."/>
            <person name="Liao Q."/>
        </authorList>
    </citation>
    <scope>NUCLEOTIDE SEQUENCE</scope>
    <source>
        <strain evidence="1">H3</strain>
        <tissue evidence="1">Leaf</tissue>
    </source>
</reference>
<evidence type="ECO:0000313" key="2">
    <source>
        <dbReference type="Proteomes" id="UP000886520"/>
    </source>
</evidence>
<comment type="caution">
    <text evidence="1">The sequence shown here is derived from an EMBL/GenBank/DDBJ whole genome shotgun (WGS) entry which is preliminary data.</text>
</comment>
<gene>
    <name evidence="1" type="ORF">GOP47_0021271</name>
</gene>
<protein>
    <submittedName>
        <fullName evidence="1">Uncharacterized protein</fullName>
    </submittedName>
</protein>